<organism evidence="3 4">
    <name type="scientific">Enhygromyxa salina</name>
    <dbReference type="NCBI Taxonomy" id="215803"/>
    <lineage>
        <taxon>Bacteria</taxon>
        <taxon>Pseudomonadati</taxon>
        <taxon>Myxococcota</taxon>
        <taxon>Polyangia</taxon>
        <taxon>Nannocystales</taxon>
        <taxon>Nannocystaceae</taxon>
        <taxon>Enhygromyxa</taxon>
    </lineage>
</organism>
<evidence type="ECO:0000313" key="3">
    <source>
        <dbReference type="EMBL" id="PRQ10161.1"/>
    </source>
</evidence>
<dbReference type="RefSeq" id="WP_146157162.1">
    <property type="nucleotide sequence ID" value="NZ_PVNL01000002.1"/>
</dbReference>
<protein>
    <recommendedName>
        <fullName evidence="5">Outer membrane protein beta-barrel domain-containing protein</fullName>
    </recommendedName>
</protein>
<sequence>MRSLSLAACLLASPSLAQAAPSISKERIGPVPTESNLSHEQALRVLVEGETLLEQELIAEGLAKMLEAYIALELSDGPEARGVKELRSWLVKALETVELKDEANTLRARGSYVEHPLTVMPSTWFSAGAAANTAQMGIADAELAVKQGLDLLQAGNIDGLDRLLLAYEILERELGPEGGDTVEVRSFLVGLLETGGFMDEAKILRQRGSVNEATADDKEVYAATWLRVIEASGSADSVLGTGGISGSSIKDTSSSSSSSSSTGIAATSETSETSEDEIEVDDGKSKVVEKGNVIPSVLIDLGVGSFQPEYGRKGLIWNAGLALHWTLFTAKFFSMQLGGGGQFGRNRDKRWLADARGELRLNFNFGKVYLTPEFGGGYDQIAGGKLTIAEAYHVAPAAYYHFGGTLGVHFTDRIGMYARAVRLNRDDPAMRNETRVRGGFLMQVEKATIDLAFTFSDYDAREDDPGARIYSGNLGFRF</sequence>
<evidence type="ECO:0008006" key="5">
    <source>
        <dbReference type="Google" id="ProtNLM"/>
    </source>
</evidence>
<reference evidence="3 4" key="1">
    <citation type="submission" date="2018-03" db="EMBL/GenBank/DDBJ databases">
        <title>Draft Genome Sequences of the Obligatory Marine Myxobacteria Enhygromyxa salina SWB007.</title>
        <authorList>
            <person name="Poehlein A."/>
            <person name="Moghaddam J.A."/>
            <person name="Harms H."/>
            <person name="Alanjari M."/>
            <person name="Koenig G.M."/>
            <person name="Daniel R."/>
            <person name="Schaeberle T.F."/>
        </authorList>
    </citation>
    <scope>NUCLEOTIDE SEQUENCE [LARGE SCALE GENOMIC DNA]</scope>
    <source>
        <strain evidence="3 4">SWB007</strain>
    </source>
</reference>
<evidence type="ECO:0000256" key="1">
    <source>
        <dbReference type="SAM" id="MobiDB-lite"/>
    </source>
</evidence>
<feature type="region of interest" description="Disordered" evidence="1">
    <location>
        <begin position="246"/>
        <end position="283"/>
    </location>
</feature>
<dbReference type="AlphaFoldDB" id="A0A2S9YYJ1"/>
<accession>A0A2S9YYJ1</accession>
<evidence type="ECO:0000256" key="2">
    <source>
        <dbReference type="SAM" id="SignalP"/>
    </source>
</evidence>
<dbReference type="OrthoDB" id="9823082at2"/>
<dbReference type="EMBL" id="PVNL01000002">
    <property type="protein sequence ID" value="PRQ10161.1"/>
    <property type="molecule type" value="Genomic_DNA"/>
</dbReference>
<feature type="signal peptide" evidence="2">
    <location>
        <begin position="1"/>
        <end position="19"/>
    </location>
</feature>
<gene>
    <name evidence="3" type="ORF">ENSA7_01100</name>
</gene>
<dbReference type="Proteomes" id="UP000238823">
    <property type="component" value="Unassembled WGS sequence"/>
</dbReference>
<comment type="caution">
    <text evidence="3">The sequence shown here is derived from an EMBL/GenBank/DDBJ whole genome shotgun (WGS) entry which is preliminary data.</text>
</comment>
<feature type="chain" id="PRO_5015765038" description="Outer membrane protein beta-barrel domain-containing protein" evidence="2">
    <location>
        <begin position="20"/>
        <end position="478"/>
    </location>
</feature>
<evidence type="ECO:0000313" key="4">
    <source>
        <dbReference type="Proteomes" id="UP000238823"/>
    </source>
</evidence>
<name>A0A2S9YYJ1_9BACT</name>
<proteinExistence type="predicted"/>
<feature type="compositionally biased region" description="Low complexity" evidence="1">
    <location>
        <begin position="246"/>
        <end position="271"/>
    </location>
</feature>
<keyword evidence="2" id="KW-0732">Signal</keyword>